<proteinExistence type="predicted"/>
<reference evidence="1" key="1">
    <citation type="submission" date="2022-01" db="EMBL/GenBank/DDBJ databases">
        <title>Corynebacterium sp. nov isolated from isolated from the feces of the greater white-fronted geese (Anser albifrons) at Poyang Lake, PR China.</title>
        <authorList>
            <person name="Liu Q."/>
        </authorList>
    </citation>
    <scope>NUCLEOTIDE SEQUENCE</scope>
    <source>
        <strain evidence="1">JCM 32435</strain>
    </source>
</reference>
<gene>
    <name evidence="1" type="ORF">L1O03_03225</name>
</gene>
<dbReference type="Proteomes" id="UP001139336">
    <property type="component" value="Unassembled WGS sequence"/>
</dbReference>
<organism evidence="1 2">
    <name type="scientific">Corynebacterium uropygiale</name>
    <dbReference type="NCBI Taxonomy" id="1775911"/>
    <lineage>
        <taxon>Bacteria</taxon>
        <taxon>Bacillati</taxon>
        <taxon>Actinomycetota</taxon>
        <taxon>Actinomycetes</taxon>
        <taxon>Mycobacteriales</taxon>
        <taxon>Corynebacteriaceae</taxon>
        <taxon>Corynebacterium</taxon>
    </lineage>
</organism>
<sequence>MTDALRSLSTLHLTRPRKRRREGLVLATPQGRTIARSEAQGSTARRLLMGNRRVHLVSEPDGDHLLTITDPVNVLRDSFEILSPEGTELARVISRHGWKGTSLHVTCAGEEELDVIGSLSDREFRLSSDEKDPTATWMSMSRQWSGVRAEMVDAASYVLSFREGLGEEERLLCVGVAIAVDLHQLKKESQLMTVVTTASGS</sequence>
<dbReference type="EMBL" id="JAKGSI010000001">
    <property type="protein sequence ID" value="MCF4006191.1"/>
    <property type="molecule type" value="Genomic_DNA"/>
</dbReference>
<dbReference type="InterPro" id="IPR025659">
    <property type="entry name" value="Tubby-like_C"/>
</dbReference>
<dbReference type="AlphaFoldDB" id="A0A9X1QNH3"/>
<dbReference type="RefSeq" id="WP_236117962.1">
    <property type="nucleotide sequence ID" value="NZ_JAKGSI010000001.1"/>
</dbReference>
<accession>A0A9X1QNH3</accession>
<evidence type="ECO:0000313" key="2">
    <source>
        <dbReference type="Proteomes" id="UP001139336"/>
    </source>
</evidence>
<protein>
    <submittedName>
        <fullName evidence="1">Uncharacterized protein</fullName>
    </submittedName>
</protein>
<dbReference type="SUPFAM" id="SSF54518">
    <property type="entry name" value="Tubby C-terminal domain-like"/>
    <property type="match status" value="1"/>
</dbReference>
<evidence type="ECO:0000313" key="1">
    <source>
        <dbReference type="EMBL" id="MCF4006191.1"/>
    </source>
</evidence>
<comment type="caution">
    <text evidence="1">The sequence shown here is derived from an EMBL/GenBank/DDBJ whole genome shotgun (WGS) entry which is preliminary data.</text>
</comment>
<name>A0A9X1QNH3_9CORY</name>
<keyword evidence="2" id="KW-1185">Reference proteome</keyword>